<dbReference type="Proteomes" id="UP000790377">
    <property type="component" value="Unassembled WGS sequence"/>
</dbReference>
<gene>
    <name evidence="1" type="ORF">BJ138DRAFT_1118610</name>
</gene>
<keyword evidence="2" id="KW-1185">Reference proteome</keyword>
<sequence>MGRPPKYLTLQEHLTAQRTQKANHTRTAKGHTTSKIHNYTTYARSHRRRRAKNSRIDTFSNTAIPLPSKLIALATAFLPTSELFHARLIGSDPINELDLLQWDSLPPYLSPEPLNSPSEVQFTVNLVDTLHGRRCRLERERYNERAQMLRVRGSLYLTEALKGELRQMQDQWYTVQDILKTGAFGARHRKMCEHHLQWCSRSVFTRREELGMLINNGDPYGAC</sequence>
<name>A0ACB7ZVU8_9AGAM</name>
<dbReference type="EMBL" id="MU268226">
    <property type="protein sequence ID" value="KAH7905289.1"/>
    <property type="molecule type" value="Genomic_DNA"/>
</dbReference>
<protein>
    <submittedName>
        <fullName evidence="1">Uncharacterized protein</fullName>
    </submittedName>
</protein>
<reference evidence="1" key="1">
    <citation type="journal article" date="2021" name="New Phytol.">
        <title>Evolutionary innovations through gain and loss of genes in the ectomycorrhizal Boletales.</title>
        <authorList>
            <person name="Wu G."/>
            <person name="Miyauchi S."/>
            <person name="Morin E."/>
            <person name="Kuo A."/>
            <person name="Drula E."/>
            <person name="Varga T."/>
            <person name="Kohler A."/>
            <person name="Feng B."/>
            <person name="Cao Y."/>
            <person name="Lipzen A."/>
            <person name="Daum C."/>
            <person name="Hundley H."/>
            <person name="Pangilinan J."/>
            <person name="Johnson J."/>
            <person name="Barry K."/>
            <person name="LaButti K."/>
            <person name="Ng V."/>
            <person name="Ahrendt S."/>
            <person name="Min B."/>
            <person name="Choi I.G."/>
            <person name="Park H."/>
            <person name="Plett J.M."/>
            <person name="Magnuson J."/>
            <person name="Spatafora J.W."/>
            <person name="Nagy L.G."/>
            <person name="Henrissat B."/>
            <person name="Grigoriev I.V."/>
            <person name="Yang Z.L."/>
            <person name="Xu J."/>
            <person name="Martin F.M."/>
        </authorList>
    </citation>
    <scope>NUCLEOTIDE SEQUENCE</scope>
    <source>
        <strain evidence="1">ATCC 28755</strain>
    </source>
</reference>
<proteinExistence type="predicted"/>
<evidence type="ECO:0000313" key="1">
    <source>
        <dbReference type="EMBL" id="KAH7905289.1"/>
    </source>
</evidence>
<organism evidence="1 2">
    <name type="scientific">Hygrophoropsis aurantiaca</name>
    <dbReference type="NCBI Taxonomy" id="72124"/>
    <lineage>
        <taxon>Eukaryota</taxon>
        <taxon>Fungi</taxon>
        <taxon>Dikarya</taxon>
        <taxon>Basidiomycota</taxon>
        <taxon>Agaricomycotina</taxon>
        <taxon>Agaricomycetes</taxon>
        <taxon>Agaricomycetidae</taxon>
        <taxon>Boletales</taxon>
        <taxon>Coniophorineae</taxon>
        <taxon>Hygrophoropsidaceae</taxon>
        <taxon>Hygrophoropsis</taxon>
    </lineage>
</organism>
<accession>A0ACB7ZVU8</accession>
<evidence type="ECO:0000313" key="2">
    <source>
        <dbReference type="Proteomes" id="UP000790377"/>
    </source>
</evidence>
<comment type="caution">
    <text evidence="1">The sequence shown here is derived from an EMBL/GenBank/DDBJ whole genome shotgun (WGS) entry which is preliminary data.</text>
</comment>